<gene>
    <name evidence="11" type="ORF">FGO68_gene6491</name>
</gene>
<evidence type="ECO:0000256" key="2">
    <source>
        <dbReference type="ARBA" id="ARBA00022801"/>
    </source>
</evidence>
<dbReference type="SMART" id="SM00490">
    <property type="entry name" value="HELICc"/>
    <property type="match status" value="1"/>
</dbReference>
<keyword evidence="5 7" id="KW-0694">RNA-binding</keyword>
<dbReference type="InterPro" id="IPR001650">
    <property type="entry name" value="Helicase_C-like"/>
</dbReference>
<dbReference type="GO" id="GO:0003723">
    <property type="term" value="F:RNA binding"/>
    <property type="evidence" value="ECO:0007669"/>
    <property type="project" value="UniProtKB-UniRule"/>
</dbReference>
<dbReference type="PROSITE" id="PS51192">
    <property type="entry name" value="HELICASE_ATP_BIND_1"/>
    <property type="match status" value="1"/>
</dbReference>
<organism evidence="11 12">
    <name type="scientific">Halteria grandinella</name>
    <dbReference type="NCBI Taxonomy" id="5974"/>
    <lineage>
        <taxon>Eukaryota</taxon>
        <taxon>Sar</taxon>
        <taxon>Alveolata</taxon>
        <taxon>Ciliophora</taxon>
        <taxon>Intramacronucleata</taxon>
        <taxon>Spirotrichea</taxon>
        <taxon>Stichotrichia</taxon>
        <taxon>Sporadotrichida</taxon>
        <taxon>Halteriidae</taxon>
        <taxon>Halteria</taxon>
    </lineage>
</organism>
<evidence type="ECO:0000256" key="7">
    <source>
        <dbReference type="RuleBase" id="RU365068"/>
    </source>
</evidence>
<evidence type="ECO:0000256" key="6">
    <source>
        <dbReference type="RuleBase" id="RU000492"/>
    </source>
</evidence>
<dbReference type="EMBL" id="RRYP01004501">
    <property type="protein sequence ID" value="TNV82816.1"/>
    <property type="molecule type" value="Genomic_DNA"/>
</dbReference>
<dbReference type="AlphaFoldDB" id="A0A8J8NVX7"/>
<proteinExistence type="inferred from homology"/>
<evidence type="ECO:0000256" key="8">
    <source>
        <dbReference type="SAM" id="MobiDB-lite"/>
    </source>
</evidence>
<name>A0A8J8NVX7_HALGN</name>
<feature type="region of interest" description="Disordered" evidence="8">
    <location>
        <begin position="763"/>
        <end position="785"/>
    </location>
</feature>
<evidence type="ECO:0000256" key="1">
    <source>
        <dbReference type="ARBA" id="ARBA00022741"/>
    </source>
</evidence>
<comment type="domain">
    <text evidence="7">The Q motif is unique to and characteristic of the DEAD box family of RNA helicases and controls ATP binding and hydrolysis.</text>
</comment>
<reference evidence="11" key="1">
    <citation type="submission" date="2019-06" db="EMBL/GenBank/DDBJ databases">
        <authorList>
            <person name="Zheng W."/>
        </authorList>
    </citation>
    <scope>NUCLEOTIDE SEQUENCE</scope>
    <source>
        <strain evidence="11">QDHG01</strain>
    </source>
</reference>
<dbReference type="OrthoDB" id="4310724at2759"/>
<keyword evidence="3 6" id="KW-0347">Helicase</keyword>
<dbReference type="GO" id="GO:0003724">
    <property type="term" value="F:RNA helicase activity"/>
    <property type="evidence" value="ECO:0007669"/>
    <property type="project" value="UniProtKB-EC"/>
</dbReference>
<dbReference type="PROSITE" id="PS00039">
    <property type="entry name" value="DEAD_ATP_HELICASE"/>
    <property type="match status" value="1"/>
</dbReference>
<evidence type="ECO:0000256" key="4">
    <source>
        <dbReference type="ARBA" id="ARBA00022840"/>
    </source>
</evidence>
<comment type="function">
    <text evidence="7">RNA helicase.</text>
</comment>
<dbReference type="SUPFAM" id="SSF52540">
    <property type="entry name" value="P-loop containing nucleoside triphosphate hydrolases"/>
    <property type="match status" value="1"/>
</dbReference>
<dbReference type="SMART" id="SM00487">
    <property type="entry name" value="DEXDc"/>
    <property type="match status" value="1"/>
</dbReference>
<dbReference type="GO" id="GO:0016787">
    <property type="term" value="F:hydrolase activity"/>
    <property type="evidence" value="ECO:0007669"/>
    <property type="project" value="UniProtKB-KW"/>
</dbReference>
<feature type="domain" description="Helicase ATP-binding" evidence="9">
    <location>
        <begin position="87"/>
        <end position="239"/>
    </location>
</feature>
<dbReference type="InterPro" id="IPR014001">
    <property type="entry name" value="Helicase_ATP-bd"/>
</dbReference>
<feature type="region of interest" description="Disordered" evidence="8">
    <location>
        <begin position="330"/>
        <end position="357"/>
    </location>
</feature>
<keyword evidence="2 6" id="KW-0378">Hydrolase</keyword>
<comment type="caution">
    <text evidence="11">The sequence shown here is derived from an EMBL/GenBank/DDBJ whole genome shotgun (WGS) entry which is preliminary data.</text>
</comment>
<keyword evidence="4 6" id="KW-0067">ATP-binding</keyword>
<evidence type="ECO:0000256" key="5">
    <source>
        <dbReference type="ARBA" id="ARBA00022884"/>
    </source>
</evidence>
<dbReference type="GO" id="GO:0005524">
    <property type="term" value="F:ATP binding"/>
    <property type="evidence" value="ECO:0007669"/>
    <property type="project" value="UniProtKB-UniRule"/>
</dbReference>
<dbReference type="Gene3D" id="3.40.50.300">
    <property type="entry name" value="P-loop containing nucleotide triphosphate hydrolases"/>
    <property type="match status" value="2"/>
</dbReference>
<evidence type="ECO:0000313" key="12">
    <source>
        <dbReference type="Proteomes" id="UP000785679"/>
    </source>
</evidence>
<sequence length="785" mass="89864">MRDYAKIVSRYQIQSECLKNIYQTMDHSDSEDSLPDTTAVQHRLPMPAISKKEALKTWLAFDMAEELAESLVANQFMKPTEIQAQSLSYLNAHVDMVVAAKTGQGKTLCFGIPVLDLLVKRLARDADAEFGSIKALIMSPTRELAIQIKDHIQAIVPVQFEQKIKVCPIVGGMSIQKQERLLSYKPTIVIATPGRLWELVNERMNPYLTNMLPMIDVLVLDEADRMIEDGHFKELKLLLDFIYTKRVEYKKQDMGKAKKPEEVNPDKRQYKEDILKWTKDSSATKKEFGVKDIEKSKSKIDLSQVVDLYDEDGIMGEIDADNLVIEYDEKEEKKEGRKSGKGGKASQQRRSKEDEETLAREYKKMGGIQHIICSATMTIDTSGRITPKMQKKMKKQGIRQPEKVDTLEQLCKTLRFRSKNPKVIDLTDNDQNQRMPETLKERAIRCKNEEKDLFTYYFLRDNKDQATIIFCNSITCVRRLTSLLSFLKVGNQWPLHSKMQQRQRLKNLDRFKNAVSKCESGASGGDGAILVCTDVAARGLDIPYVQRVLHYQCPFNAEVYIHRCGRTARIGRDGEVMALLAPEDEKAFRSIRRVVLGQADERLEPYPISYVQLSKLEPLVEAAKKFESALHKTDSEKKEANWLIKAAKDADLTLDDNLKVQIQETLGGKLALAGKKRKATPEQVAAIDIVEDEGGARHRQKEMSKVQQLKKKYEELKKSENFKRFSNSSYLTPEAASYLNELIKTGQQKADLEIVYAGQHSDNVPKQKFKRTEKFTSRYKNRRRR</sequence>
<evidence type="ECO:0000313" key="11">
    <source>
        <dbReference type="EMBL" id="TNV82816.1"/>
    </source>
</evidence>
<keyword evidence="12" id="KW-1185">Reference proteome</keyword>
<dbReference type="PANTHER" id="PTHR24031">
    <property type="entry name" value="RNA HELICASE"/>
    <property type="match status" value="1"/>
</dbReference>
<dbReference type="Pfam" id="PF00270">
    <property type="entry name" value="DEAD"/>
    <property type="match status" value="1"/>
</dbReference>
<comment type="similarity">
    <text evidence="6">Belongs to the DEAD box helicase family.</text>
</comment>
<accession>A0A8J8NVX7</accession>
<evidence type="ECO:0000259" key="10">
    <source>
        <dbReference type="PROSITE" id="PS51194"/>
    </source>
</evidence>
<dbReference type="PROSITE" id="PS51194">
    <property type="entry name" value="HELICASE_CTER"/>
    <property type="match status" value="1"/>
</dbReference>
<comment type="catalytic activity">
    <reaction evidence="7">
        <text>ATP + H2O = ADP + phosphate + H(+)</text>
        <dbReference type="Rhea" id="RHEA:13065"/>
        <dbReference type="ChEBI" id="CHEBI:15377"/>
        <dbReference type="ChEBI" id="CHEBI:15378"/>
        <dbReference type="ChEBI" id="CHEBI:30616"/>
        <dbReference type="ChEBI" id="CHEBI:43474"/>
        <dbReference type="ChEBI" id="CHEBI:456216"/>
        <dbReference type="EC" id="3.6.4.13"/>
    </reaction>
</comment>
<dbReference type="EC" id="3.6.4.13" evidence="7"/>
<dbReference type="Proteomes" id="UP000785679">
    <property type="component" value="Unassembled WGS sequence"/>
</dbReference>
<dbReference type="Pfam" id="PF00271">
    <property type="entry name" value="Helicase_C"/>
    <property type="match status" value="1"/>
</dbReference>
<keyword evidence="1 6" id="KW-0547">Nucleotide-binding</keyword>
<evidence type="ECO:0000259" key="9">
    <source>
        <dbReference type="PROSITE" id="PS51192"/>
    </source>
</evidence>
<evidence type="ECO:0000256" key="3">
    <source>
        <dbReference type="ARBA" id="ARBA00022806"/>
    </source>
</evidence>
<dbReference type="InterPro" id="IPR000629">
    <property type="entry name" value="RNA-helicase_DEAD-box_CS"/>
</dbReference>
<dbReference type="InterPro" id="IPR011545">
    <property type="entry name" value="DEAD/DEAH_box_helicase_dom"/>
</dbReference>
<protein>
    <recommendedName>
        <fullName evidence="7">ATP-dependent RNA helicase</fullName>
        <ecNumber evidence="7">3.6.4.13</ecNumber>
    </recommendedName>
</protein>
<feature type="domain" description="Helicase C-terminal" evidence="10">
    <location>
        <begin position="438"/>
        <end position="614"/>
    </location>
</feature>
<dbReference type="CDD" id="cd18787">
    <property type="entry name" value="SF2_C_DEAD"/>
    <property type="match status" value="1"/>
</dbReference>
<dbReference type="InterPro" id="IPR027417">
    <property type="entry name" value="P-loop_NTPase"/>
</dbReference>